<evidence type="ECO:0000256" key="1">
    <source>
        <dbReference type="SAM" id="Phobius"/>
    </source>
</evidence>
<dbReference type="AlphaFoldDB" id="A0A518K4F7"/>
<evidence type="ECO:0000313" key="2">
    <source>
        <dbReference type="EMBL" id="QDV72672.1"/>
    </source>
</evidence>
<keyword evidence="1" id="KW-0472">Membrane</keyword>
<keyword evidence="1" id="KW-1133">Transmembrane helix</keyword>
<feature type="transmembrane region" description="Helical" evidence="1">
    <location>
        <begin position="48"/>
        <end position="72"/>
    </location>
</feature>
<evidence type="ECO:0000313" key="3">
    <source>
        <dbReference type="Proteomes" id="UP000316426"/>
    </source>
</evidence>
<dbReference type="EMBL" id="CP036349">
    <property type="protein sequence ID" value="QDV72672.1"/>
    <property type="molecule type" value="Genomic_DNA"/>
</dbReference>
<organism evidence="2 3">
    <name type="scientific">Botrimarina mediterranea</name>
    <dbReference type="NCBI Taxonomy" id="2528022"/>
    <lineage>
        <taxon>Bacteria</taxon>
        <taxon>Pseudomonadati</taxon>
        <taxon>Planctomycetota</taxon>
        <taxon>Planctomycetia</taxon>
        <taxon>Pirellulales</taxon>
        <taxon>Lacipirellulaceae</taxon>
        <taxon>Botrimarina</taxon>
    </lineage>
</organism>
<dbReference type="Proteomes" id="UP000316426">
    <property type="component" value="Chromosome"/>
</dbReference>
<dbReference type="KEGG" id="bmei:Spa11_08530"/>
<name>A0A518K4F7_9BACT</name>
<gene>
    <name evidence="2" type="ORF">Spa11_08530</name>
</gene>
<feature type="transmembrane region" description="Helical" evidence="1">
    <location>
        <begin position="84"/>
        <end position="105"/>
    </location>
</feature>
<protein>
    <recommendedName>
        <fullName evidence="4">DUF304 domain-containing protein</fullName>
    </recommendedName>
</protein>
<proteinExistence type="predicted"/>
<reference evidence="2 3" key="1">
    <citation type="submission" date="2019-02" db="EMBL/GenBank/DDBJ databases">
        <title>Deep-cultivation of Planctomycetes and their phenomic and genomic characterization uncovers novel biology.</title>
        <authorList>
            <person name="Wiegand S."/>
            <person name="Jogler M."/>
            <person name="Boedeker C."/>
            <person name="Pinto D."/>
            <person name="Vollmers J."/>
            <person name="Rivas-Marin E."/>
            <person name="Kohn T."/>
            <person name="Peeters S.H."/>
            <person name="Heuer A."/>
            <person name="Rast P."/>
            <person name="Oberbeckmann S."/>
            <person name="Bunk B."/>
            <person name="Jeske O."/>
            <person name="Meyerdierks A."/>
            <person name="Storesund J.E."/>
            <person name="Kallscheuer N."/>
            <person name="Luecker S."/>
            <person name="Lage O.M."/>
            <person name="Pohl T."/>
            <person name="Merkel B.J."/>
            <person name="Hornburger P."/>
            <person name="Mueller R.-W."/>
            <person name="Bruemmer F."/>
            <person name="Labrenz M."/>
            <person name="Spormann A.M."/>
            <person name="Op den Camp H."/>
            <person name="Overmann J."/>
            <person name="Amann R."/>
            <person name="Jetten M.S.M."/>
            <person name="Mascher T."/>
            <person name="Medema M.H."/>
            <person name="Devos D.P."/>
            <person name="Kaster A.-K."/>
            <person name="Ovreas L."/>
            <person name="Rohde M."/>
            <person name="Galperin M.Y."/>
            <person name="Jogler C."/>
        </authorList>
    </citation>
    <scope>NUCLEOTIDE SEQUENCE [LARGE SCALE GENOMIC DNA]</scope>
    <source>
        <strain evidence="2 3">Spa11</strain>
    </source>
</reference>
<keyword evidence="1" id="KW-0812">Transmembrane</keyword>
<accession>A0A518K4F7</accession>
<sequence length="194" mass="22224">MSDPDVNSPKILGKTMSDLPDALRSIVKSQLDREEQVLWLDQPNEKAYAWRMAGCAAFGVIWCIVSIAALVASFYSEQDFREGLSVFVTFFGVSFAGMLAPLWGYRMARRTVYVVTSRRAACFVARPLFRTKWSLPLGEIYDVQRWTWHDRSGTLHLLENSATLNDEAYYVFYCVPDVRGVMDLIKRHINQQLP</sequence>
<evidence type="ECO:0008006" key="4">
    <source>
        <dbReference type="Google" id="ProtNLM"/>
    </source>
</evidence>
<keyword evidence="3" id="KW-1185">Reference proteome</keyword>
<dbReference type="RefSeq" id="WP_145108338.1">
    <property type="nucleotide sequence ID" value="NZ_CP036349.1"/>
</dbReference>